<dbReference type="EMBL" id="KN835320">
    <property type="protein sequence ID" value="KIK40004.1"/>
    <property type="molecule type" value="Genomic_DNA"/>
</dbReference>
<evidence type="ECO:0000313" key="3">
    <source>
        <dbReference type="Proteomes" id="UP000054485"/>
    </source>
</evidence>
<reference evidence="2 3" key="1">
    <citation type="submission" date="2014-04" db="EMBL/GenBank/DDBJ databases">
        <authorList>
            <consortium name="DOE Joint Genome Institute"/>
            <person name="Kuo A."/>
            <person name="Ruytinx J."/>
            <person name="Rineau F."/>
            <person name="Colpaert J."/>
            <person name="Kohler A."/>
            <person name="Nagy L.G."/>
            <person name="Floudas D."/>
            <person name="Copeland A."/>
            <person name="Barry K.W."/>
            <person name="Cichocki N."/>
            <person name="Veneault-Fourrey C."/>
            <person name="LaButti K."/>
            <person name="Lindquist E.A."/>
            <person name="Lipzen A."/>
            <person name="Lundell T."/>
            <person name="Morin E."/>
            <person name="Murat C."/>
            <person name="Sun H."/>
            <person name="Tunlid A."/>
            <person name="Henrissat B."/>
            <person name="Grigoriev I.V."/>
            <person name="Hibbett D.S."/>
            <person name="Martin F."/>
            <person name="Nordberg H.P."/>
            <person name="Cantor M.N."/>
            <person name="Hua S.X."/>
        </authorList>
    </citation>
    <scope>NUCLEOTIDE SEQUENCE [LARGE SCALE GENOMIC DNA]</scope>
    <source>
        <strain evidence="2 3">UH-Slu-Lm8-n1</strain>
    </source>
</reference>
<organism evidence="2 3">
    <name type="scientific">Suillus luteus UH-Slu-Lm8-n1</name>
    <dbReference type="NCBI Taxonomy" id="930992"/>
    <lineage>
        <taxon>Eukaryota</taxon>
        <taxon>Fungi</taxon>
        <taxon>Dikarya</taxon>
        <taxon>Basidiomycota</taxon>
        <taxon>Agaricomycotina</taxon>
        <taxon>Agaricomycetes</taxon>
        <taxon>Agaricomycetidae</taxon>
        <taxon>Boletales</taxon>
        <taxon>Suillineae</taxon>
        <taxon>Suillaceae</taxon>
        <taxon>Suillus</taxon>
    </lineage>
</organism>
<name>A0A0D0APV5_9AGAM</name>
<dbReference type="AlphaFoldDB" id="A0A0D0APV5"/>
<dbReference type="InParanoid" id="A0A0D0APV5"/>
<feature type="region of interest" description="Disordered" evidence="1">
    <location>
        <begin position="16"/>
        <end position="53"/>
    </location>
</feature>
<feature type="compositionally biased region" description="Polar residues" evidence="1">
    <location>
        <begin position="28"/>
        <end position="53"/>
    </location>
</feature>
<protein>
    <submittedName>
        <fullName evidence="2">Uncharacterized protein</fullName>
    </submittedName>
</protein>
<proteinExistence type="predicted"/>
<evidence type="ECO:0000256" key="1">
    <source>
        <dbReference type="SAM" id="MobiDB-lite"/>
    </source>
</evidence>
<evidence type="ECO:0000313" key="2">
    <source>
        <dbReference type="EMBL" id="KIK40004.1"/>
    </source>
</evidence>
<dbReference type="Proteomes" id="UP000054485">
    <property type="component" value="Unassembled WGS sequence"/>
</dbReference>
<gene>
    <name evidence="2" type="ORF">CY34DRAFT_807673</name>
</gene>
<accession>A0A0D0APV5</accession>
<reference evidence="3" key="2">
    <citation type="submission" date="2015-01" db="EMBL/GenBank/DDBJ databases">
        <title>Evolutionary Origins and Diversification of the Mycorrhizal Mutualists.</title>
        <authorList>
            <consortium name="DOE Joint Genome Institute"/>
            <consortium name="Mycorrhizal Genomics Consortium"/>
            <person name="Kohler A."/>
            <person name="Kuo A."/>
            <person name="Nagy L.G."/>
            <person name="Floudas D."/>
            <person name="Copeland A."/>
            <person name="Barry K.W."/>
            <person name="Cichocki N."/>
            <person name="Veneault-Fourrey C."/>
            <person name="LaButti K."/>
            <person name="Lindquist E.A."/>
            <person name="Lipzen A."/>
            <person name="Lundell T."/>
            <person name="Morin E."/>
            <person name="Murat C."/>
            <person name="Riley R."/>
            <person name="Ohm R."/>
            <person name="Sun H."/>
            <person name="Tunlid A."/>
            <person name="Henrissat B."/>
            <person name="Grigoriev I.V."/>
            <person name="Hibbett D.S."/>
            <person name="Martin F."/>
        </authorList>
    </citation>
    <scope>NUCLEOTIDE SEQUENCE [LARGE SCALE GENOMIC DNA]</scope>
    <source>
        <strain evidence="3">UH-Slu-Lm8-n1</strain>
    </source>
</reference>
<dbReference type="HOGENOM" id="CLU_2591365_0_0_1"/>
<sequence length="80" mass="8725">MKLVLSFASHAKLTTFETEQPASKRPSDSSPYASLTRSQPSPQTTHHCSARPSQDATAILAMPPENLATKPTLEKYLLTI</sequence>
<keyword evidence="3" id="KW-1185">Reference proteome</keyword>